<keyword evidence="6 10" id="KW-0697">Rotamase</keyword>
<evidence type="ECO:0000256" key="4">
    <source>
        <dbReference type="ARBA" id="ARBA00013194"/>
    </source>
</evidence>
<evidence type="ECO:0000256" key="1">
    <source>
        <dbReference type="ARBA" id="ARBA00000971"/>
    </source>
</evidence>
<dbReference type="SUPFAM" id="SSF140984">
    <property type="entry name" value="PTPA-like"/>
    <property type="match status" value="1"/>
</dbReference>
<keyword evidence="7 10" id="KW-0413">Isomerase</keyword>
<dbReference type="GO" id="GO:0007052">
    <property type="term" value="P:mitotic spindle organization"/>
    <property type="evidence" value="ECO:0007669"/>
    <property type="project" value="TreeGrafter"/>
</dbReference>
<evidence type="ECO:0000256" key="7">
    <source>
        <dbReference type="ARBA" id="ARBA00023235"/>
    </source>
</evidence>
<accession>A0A183GAD9</accession>
<organism evidence="12 13">
    <name type="scientific">Heligmosomoides polygyrus</name>
    <name type="common">Parasitic roundworm</name>
    <dbReference type="NCBI Taxonomy" id="6339"/>
    <lineage>
        <taxon>Eukaryota</taxon>
        <taxon>Metazoa</taxon>
        <taxon>Ecdysozoa</taxon>
        <taxon>Nematoda</taxon>
        <taxon>Chromadorea</taxon>
        <taxon>Rhabditida</taxon>
        <taxon>Rhabditina</taxon>
        <taxon>Rhabditomorpha</taxon>
        <taxon>Strongyloidea</taxon>
        <taxon>Heligmosomidae</taxon>
        <taxon>Heligmosomoides</taxon>
    </lineage>
</organism>
<evidence type="ECO:0000256" key="10">
    <source>
        <dbReference type="RuleBase" id="RU361210"/>
    </source>
</evidence>
<comment type="function">
    <text evidence="10">PPIases accelerate the folding of proteins. It catalyzes the cis-trans isomerization of proline imidic peptide bonds in oligopeptides.</text>
</comment>
<dbReference type="GO" id="GO:0000159">
    <property type="term" value="C:protein phosphatase type 2A complex"/>
    <property type="evidence" value="ECO:0007669"/>
    <property type="project" value="TreeGrafter"/>
</dbReference>
<dbReference type="InterPro" id="IPR037218">
    <property type="entry name" value="PTPA_sf"/>
</dbReference>
<evidence type="ECO:0000256" key="6">
    <source>
        <dbReference type="ARBA" id="ARBA00023110"/>
    </source>
</evidence>
<comment type="similarity">
    <text evidence="3 10">Belongs to the PTPA-type PPIase family.</text>
</comment>
<dbReference type="EMBL" id="UZAH01031038">
    <property type="protein sequence ID" value="VDP13551.1"/>
    <property type="molecule type" value="Genomic_DNA"/>
</dbReference>
<reference evidence="11 12" key="1">
    <citation type="submission" date="2018-11" db="EMBL/GenBank/DDBJ databases">
        <authorList>
            <consortium name="Pathogen Informatics"/>
        </authorList>
    </citation>
    <scope>NUCLEOTIDE SEQUENCE [LARGE SCALE GENOMIC DNA]</scope>
</reference>
<evidence type="ECO:0000313" key="12">
    <source>
        <dbReference type="Proteomes" id="UP000050761"/>
    </source>
</evidence>
<evidence type="ECO:0000256" key="9">
    <source>
        <dbReference type="ARBA" id="ARBA00044820"/>
    </source>
</evidence>
<proteinExistence type="inferred from homology"/>
<dbReference type="GO" id="GO:0005634">
    <property type="term" value="C:nucleus"/>
    <property type="evidence" value="ECO:0007669"/>
    <property type="project" value="TreeGrafter"/>
</dbReference>
<evidence type="ECO:0000256" key="3">
    <source>
        <dbReference type="ARBA" id="ARBA00011019"/>
    </source>
</evidence>
<sequence>MMCNSGPFLEGVLPTELHPALVEVSAYLVDSFGFPDEVEYGVGNEAAFLTFLMCLYRIGYLDVEDLKAIALRIFVEYLKLCRMLQELYNLKPANKSQFAIDDYQFVPYIWGSAQLIGNELNLVPESYADRTTVEKYAGDYLILDAVKYIFEV</sequence>
<dbReference type="Proteomes" id="UP000050761">
    <property type="component" value="Unassembled WGS sequence"/>
</dbReference>
<evidence type="ECO:0000256" key="8">
    <source>
        <dbReference type="ARBA" id="ARBA00044786"/>
    </source>
</evidence>
<dbReference type="InterPro" id="IPR004327">
    <property type="entry name" value="Phstyr_phstse_ac"/>
</dbReference>
<comment type="catalytic activity">
    <reaction evidence="1 10">
        <text>[protein]-peptidylproline (omega=180) = [protein]-peptidylproline (omega=0)</text>
        <dbReference type="Rhea" id="RHEA:16237"/>
        <dbReference type="Rhea" id="RHEA-COMP:10747"/>
        <dbReference type="Rhea" id="RHEA-COMP:10748"/>
        <dbReference type="ChEBI" id="CHEBI:83833"/>
        <dbReference type="ChEBI" id="CHEBI:83834"/>
        <dbReference type="EC" id="5.2.1.8"/>
    </reaction>
</comment>
<dbReference type="InterPro" id="IPR043170">
    <property type="entry name" value="PTPA_C_lid"/>
</dbReference>
<dbReference type="PANTHER" id="PTHR10012:SF0">
    <property type="entry name" value="SERINE_THREONINE-PROTEIN PHOSPHATASE 2A ACTIVATOR"/>
    <property type="match status" value="1"/>
</dbReference>
<evidence type="ECO:0000256" key="5">
    <source>
        <dbReference type="ARBA" id="ARBA00022490"/>
    </source>
</evidence>
<name>A0A183GAD9_HELPZ</name>
<dbReference type="WBParaSite" id="HPBE_0001897301-mRNA-1">
    <property type="protein sequence ID" value="HPBE_0001897301-mRNA-1"/>
    <property type="gene ID" value="HPBE_0001897301"/>
</dbReference>
<keyword evidence="12" id="KW-1185">Reference proteome</keyword>
<comment type="subcellular location">
    <subcellularLocation>
        <location evidence="2 10">Cytoplasm</location>
    </subcellularLocation>
</comment>
<dbReference type="GO" id="GO:0005737">
    <property type="term" value="C:cytoplasm"/>
    <property type="evidence" value="ECO:0007669"/>
    <property type="project" value="UniProtKB-SubCell"/>
</dbReference>
<evidence type="ECO:0000313" key="13">
    <source>
        <dbReference type="WBParaSite" id="HPBE_0001897301-mRNA-1"/>
    </source>
</evidence>
<dbReference type="GO" id="GO:0003755">
    <property type="term" value="F:peptidyl-prolyl cis-trans isomerase activity"/>
    <property type="evidence" value="ECO:0007669"/>
    <property type="project" value="UniProtKB-KW"/>
</dbReference>
<accession>A0A3P8ASK5</accession>
<dbReference type="Gene3D" id="1.20.120.1150">
    <property type="match status" value="1"/>
</dbReference>
<evidence type="ECO:0000313" key="11">
    <source>
        <dbReference type="EMBL" id="VDP13551.1"/>
    </source>
</evidence>
<reference evidence="13" key="2">
    <citation type="submission" date="2019-09" db="UniProtKB">
        <authorList>
            <consortium name="WormBaseParasite"/>
        </authorList>
    </citation>
    <scope>IDENTIFICATION</scope>
</reference>
<dbReference type="OrthoDB" id="5795971at2759"/>
<evidence type="ECO:0000256" key="2">
    <source>
        <dbReference type="ARBA" id="ARBA00004496"/>
    </source>
</evidence>
<gene>
    <name evidence="11" type="ORF">HPBE_LOCUS18972</name>
</gene>
<dbReference type="GO" id="GO:0008160">
    <property type="term" value="F:protein tyrosine phosphatase activator activity"/>
    <property type="evidence" value="ECO:0007669"/>
    <property type="project" value="TreeGrafter"/>
</dbReference>
<dbReference type="Pfam" id="PF03095">
    <property type="entry name" value="PTPA"/>
    <property type="match status" value="1"/>
</dbReference>
<dbReference type="EC" id="5.2.1.8" evidence="4 10"/>
<keyword evidence="5 10" id="KW-0963">Cytoplasm</keyword>
<protein>
    <recommendedName>
        <fullName evidence="8 10">Serine/threonine-protein phosphatase 2A activator</fullName>
        <ecNumber evidence="4 10">5.2.1.8</ecNumber>
    </recommendedName>
    <alternativeName>
        <fullName evidence="9 10">Phosphotyrosyl phosphatase activator</fullName>
    </alternativeName>
</protein>
<dbReference type="AlphaFoldDB" id="A0A183GAD9"/>
<dbReference type="PANTHER" id="PTHR10012">
    <property type="entry name" value="SERINE/THREONINE-PROTEIN PHOSPHATASE 2A REGULATORY SUBUNIT B"/>
    <property type="match status" value="1"/>
</dbReference>